<evidence type="ECO:0000313" key="2">
    <source>
        <dbReference type="Proteomes" id="UP000612456"/>
    </source>
</evidence>
<name>A0A916ZED6_9BACL</name>
<proteinExistence type="predicted"/>
<dbReference type="EMBL" id="BMHP01000005">
    <property type="protein sequence ID" value="GGD91699.1"/>
    <property type="molecule type" value="Genomic_DNA"/>
</dbReference>
<reference evidence="1" key="2">
    <citation type="submission" date="2020-09" db="EMBL/GenBank/DDBJ databases">
        <authorList>
            <person name="Sun Q."/>
            <person name="Zhou Y."/>
        </authorList>
    </citation>
    <scope>NUCLEOTIDE SEQUENCE</scope>
    <source>
        <strain evidence="1">CGMCC 1.15178</strain>
    </source>
</reference>
<evidence type="ECO:0000313" key="1">
    <source>
        <dbReference type="EMBL" id="GGD91699.1"/>
    </source>
</evidence>
<keyword evidence="2" id="KW-1185">Reference proteome</keyword>
<organism evidence="1 2">
    <name type="scientific">Paenibacillus nasutitermitis</name>
    <dbReference type="NCBI Taxonomy" id="1652958"/>
    <lineage>
        <taxon>Bacteria</taxon>
        <taxon>Bacillati</taxon>
        <taxon>Bacillota</taxon>
        <taxon>Bacilli</taxon>
        <taxon>Bacillales</taxon>
        <taxon>Paenibacillaceae</taxon>
        <taxon>Paenibacillus</taxon>
    </lineage>
</organism>
<reference evidence="1" key="1">
    <citation type="journal article" date="2014" name="Int. J. Syst. Evol. Microbiol.">
        <title>Complete genome sequence of Corynebacterium casei LMG S-19264T (=DSM 44701T), isolated from a smear-ripened cheese.</title>
        <authorList>
            <consortium name="US DOE Joint Genome Institute (JGI-PGF)"/>
            <person name="Walter F."/>
            <person name="Albersmeier A."/>
            <person name="Kalinowski J."/>
            <person name="Ruckert C."/>
        </authorList>
    </citation>
    <scope>NUCLEOTIDE SEQUENCE</scope>
    <source>
        <strain evidence="1">CGMCC 1.15178</strain>
    </source>
</reference>
<accession>A0A916ZED6</accession>
<protein>
    <submittedName>
        <fullName evidence="1">Uncharacterized protein</fullName>
    </submittedName>
</protein>
<gene>
    <name evidence="1" type="ORF">GCM10010911_58030</name>
</gene>
<dbReference type="AlphaFoldDB" id="A0A916ZED6"/>
<sequence>MYTIDFKYKQEDFLELSGVNPLTIFPDLEGLAEHLSYIRMLKSPQSIQFHTISLPVIFPLYLCDFDLLV</sequence>
<dbReference type="Proteomes" id="UP000612456">
    <property type="component" value="Unassembled WGS sequence"/>
</dbReference>
<comment type="caution">
    <text evidence="1">The sequence shown here is derived from an EMBL/GenBank/DDBJ whole genome shotgun (WGS) entry which is preliminary data.</text>
</comment>